<dbReference type="PANTHER" id="PTHR30027">
    <property type="entry name" value="RIBOSOMAL RNA SMALL SUBUNIT METHYLTRANSFERASE E"/>
    <property type="match status" value="1"/>
</dbReference>
<keyword evidence="6 10" id="KW-0808">Transferase</keyword>
<sequence length="236" mass="26274">MNLLIVHPNDFISENMVSISGPRLHHIRNILKTDIDQSLAMGILNGSIGTGILASRNESRDLFQVQFSSPPPPALNVTLILALPRPKVFRRILQSITSLGVKHIILLHAFRVEKSYWQSPFLSDTSIFTQCIKGLEQAKDTMVPFIQMEKKFKPFVEDQLPLLLKDKKGYIAHPYCESSFGNPEPPAVVAIGPEGGFIPYEVQLLEKAGMQSFSMGARILTTETAASVLLSRFLPF</sequence>
<dbReference type="Gene3D" id="3.40.1280.10">
    <property type="match status" value="1"/>
</dbReference>
<dbReference type="NCBIfam" id="NF008700">
    <property type="entry name" value="PRK11713.5-4"/>
    <property type="match status" value="1"/>
</dbReference>
<evidence type="ECO:0000256" key="10">
    <source>
        <dbReference type="PIRNR" id="PIRNR015601"/>
    </source>
</evidence>
<comment type="subcellular location">
    <subcellularLocation>
        <location evidence="1 10">Cytoplasm</location>
    </subcellularLocation>
</comment>
<keyword evidence="13" id="KW-1185">Reference proteome</keyword>
<keyword evidence="3 10" id="KW-0963">Cytoplasm</keyword>
<dbReference type="InterPro" id="IPR046886">
    <property type="entry name" value="RsmE_MTase_dom"/>
</dbReference>
<accession>A0ABT3NBW9</accession>
<dbReference type="GO" id="GO:0032259">
    <property type="term" value="P:methylation"/>
    <property type="evidence" value="ECO:0007669"/>
    <property type="project" value="UniProtKB-KW"/>
</dbReference>
<dbReference type="InterPro" id="IPR006700">
    <property type="entry name" value="RsmE"/>
</dbReference>
<reference evidence="12 13" key="1">
    <citation type="submission" date="2022-11" db="EMBL/GenBank/DDBJ databases">
        <title>Desulfobotulus tamanensis H1 sp. nov. - anaerobic, alkaliphilic, sulphate reducing bacterium isolated from terrestrial mud volcano.</title>
        <authorList>
            <person name="Frolova A."/>
            <person name="Merkel A.Y."/>
            <person name="Slobodkin A.I."/>
        </authorList>
    </citation>
    <scope>NUCLEOTIDE SEQUENCE [LARGE SCALE GENOMIC DNA]</scope>
    <source>
        <strain evidence="12 13">H1</strain>
    </source>
</reference>
<comment type="similarity">
    <text evidence="2 10">Belongs to the RNA methyltransferase RsmE family.</text>
</comment>
<dbReference type="EC" id="2.1.1.193" evidence="10"/>
<evidence type="ECO:0000256" key="5">
    <source>
        <dbReference type="ARBA" id="ARBA00022603"/>
    </source>
</evidence>
<dbReference type="PANTHER" id="PTHR30027:SF3">
    <property type="entry name" value="16S RRNA (URACIL(1498)-N(3))-METHYLTRANSFERASE"/>
    <property type="match status" value="1"/>
</dbReference>
<keyword evidence="4 10" id="KW-0698">rRNA processing</keyword>
<evidence type="ECO:0000256" key="3">
    <source>
        <dbReference type="ARBA" id="ARBA00022490"/>
    </source>
</evidence>
<evidence type="ECO:0000256" key="8">
    <source>
        <dbReference type="ARBA" id="ARBA00025699"/>
    </source>
</evidence>
<dbReference type="SUPFAM" id="SSF75217">
    <property type="entry name" value="alpha/beta knot"/>
    <property type="match status" value="1"/>
</dbReference>
<dbReference type="GO" id="GO:0008168">
    <property type="term" value="F:methyltransferase activity"/>
    <property type="evidence" value="ECO:0007669"/>
    <property type="project" value="UniProtKB-KW"/>
</dbReference>
<dbReference type="InterPro" id="IPR029028">
    <property type="entry name" value="Alpha/beta_knot_MTases"/>
</dbReference>
<dbReference type="Proteomes" id="UP001209681">
    <property type="component" value="Unassembled WGS sequence"/>
</dbReference>
<dbReference type="Pfam" id="PF04452">
    <property type="entry name" value="Methyltrans_RNA"/>
    <property type="match status" value="1"/>
</dbReference>
<dbReference type="InterPro" id="IPR029026">
    <property type="entry name" value="tRNA_m1G_MTases_N"/>
</dbReference>
<evidence type="ECO:0000256" key="6">
    <source>
        <dbReference type="ARBA" id="ARBA00022679"/>
    </source>
</evidence>
<dbReference type="CDD" id="cd18084">
    <property type="entry name" value="RsmE-like"/>
    <property type="match status" value="1"/>
</dbReference>
<proteinExistence type="inferred from homology"/>
<evidence type="ECO:0000313" key="13">
    <source>
        <dbReference type="Proteomes" id="UP001209681"/>
    </source>
</evidence>
<evidence type="ECO:0000256" key="9">
    <source>
        <dbReference type="ARBA" id="ARBA00047944"/>
    </source>
</evidence>
<evidence type="ECO:0000256" key="7">
    <source>
        <dbReference type="ARBA" id="ARBA00022691"/>
    </source>
</evidence>
<dbReference type="PIRSF" id="PIRSF015601">
    <property type="entry name" value="MTase_slr0722"/>
    <property type="match status" value="1"/>
</dbReference>
<organism evidence="12 13">
    <name type="scientific">Desulfobotulus pelophilus</name>
    <dbReference type="NCBI Taxonomy" id="2823377"/>
    <lineage>
        <taxon>Bacteria</taxon>
        <taxon>Pseudomonadati</taxon>
        <taxon>Thermodesulfobacteriota</taxon>
        <taxon>Desulfobacteria</taxon>
        <taxon>Desulfobacterales</taxon>
        <taxon>Desulfobacteraceae</taxon>
        <taxon>Desulfobotulus</taxon>
    </lineage>
</organism>
<protein>
    <recommendedName>
        <fullName evidence="10">Ribosomal RNA small subunit methyltransferase E</fullName>
        <ecNumber evidence="10">2.1.1.193</ecNumber>
    </recommendedName>
</protein>
<dbReference type="EMBL" id="JAPFPW010000019">
    <property type="protein sequence ID" value="MCW7754963.1"/>
    <property type="molecule type" value="Genomic_DNA"/>
</dbReference>
<keyword evidence="5 10" id="KW-0489">Methyltransferase</keyword>
<evidence type="ECO:0000256" key="2">
    <source>
        <dbReference type="ARBA" id="ARBA00005528"/>
    </source>
</evidence>
<evidence type="ECO:0000256" key="1">
    <source>
        <dbReference type="ARBA" id="ARBA00004496"/>
    </source>
</evidence>
<comment type="function">
    <text evidence="8 10">Specifically methylates the N3 position of the uracil ring of uridine 1498 (m3U1498) in 16S rRNA. Acts on the fully assembled 30S ribosomal subunit.</text>
</comment>
<comment type="catalytic activity">
    <reaction evidence="9 10">
        <text>uridine(1498) in 16S rRNA + S-adenosyl-L-methionine = N(3)-methyluridine(1498) in 16S rRNA + S-adenosyl-L-homocysteine + H(+)</text>
        <dbReference type="Rhea" id="RHEA:42920"/>
        <dbReference type="Rhea" id="RHEA-COMP:10283"/>
        <dbReference type="Rhea" id="RHEA-COMP:10284"/>
        <dbReference type="ChEBI" id="CHEBI:15378"/>
        <dbReference type="ChEBI" id="CHEBI:57856"/>
        <dbReference type="ChEBI" id="CHEBI:59789"/>
        <dbReference type="ChEBI" id="CHEBI:65315"/>
        <dbReference type="ChEBI" id="CHEBI:74502"/>
        <dbReference type="EC" id="2.1.1.193"/>
    </reaction>
</comment>
<feature type="domain" description="Ribosomal RNA small subunit methyltransferase E methyltransferase" evidence="11">
    <location>
        <begin position="74"/>
        <end position="232"/>
    </location>
</feature>
<evidence type="ECO:0000259" key="11">
    <source>
        <dbReference type="Pfam" id="PF04452"/>
    </source>
</evidence>
<comment type="caution">
    <text evidence="12">The sequence shown here is derived from an EMBL/GenBank/DDBJ whole genome shotgun (WGS) entry which is preliminary data.</text>
</comment>
<name>A0ABT3NBW9_9BACT</name>
<dbReference type="RefSeq" id="WP_265425875.1">
    <property type="nucleotide sequence ID" value="NZ_JAPFPW010000019.1"/>
</dbReference>
<evidence type="ECO:0000313" key="12">
    <source>
        <dbReference type="EMBL" id="MCW7754963.1"/>
    </source>
</evidence>
<dbReference type="NCBIfam" id="TIGR00046">
    <property type="entry name" value="RsmE family RNA methyltransferase"/>
    <property type="match status" value="1"/>
</dbReference>
<evidence type="ECO:0000256" key="4">
    <source>
        <dbReference type="ARBA" id="ARBA00022552"/>
    </source>
</evidence>
<gene>
    <name evidence="12" type="ORF">OOT00_13305</name>
</gene>
<keyword evidence="7 10" id="KW-0949">S-adenosyl-L-methionine</keyword>